<evidence type="ECO:0000313" key="2">
    <source>
        <dbReference type="Proteomes" id="UP000271587"/>
    </source>
</evidence>
<protein>
    <submittedName>
        <fullName evidence="1">Uncharacterized protein</fullName>
    </submittedName>
</protein>
<organism evidence="1 2">
    <name type="scientific">Corynebacterium gerontici</name>
    <dbReference type="NCBI Taxonomy" id="2079234"/>
    <lineage>
        <taxon>Bacteria</taxon>
        <taxon>Bacillati</taxon>
        <taxon>Actinomycetota</taxon>
        <taxon>Actinomycetes</taxon>
        <taxon>Mycobacteriales</taxon>
        <taxon>Corynebacteriaceae</taxon>
        <taxon>Corynebacterium</taxon>
    </lineage>
</organism>
<reference evidence="1 2" key="1">
    <citation type="submission" date="2018-11" db="EMBL/GenBank/DDBJ databases">
        <authorList>
            <person name="Kleinhagauer T."/>
            <person name="Glaeser S.P."/>
            <person name="Spergser J."/>
            <person name="Ruckert C."/>
            <person name="Kaempfer P."/>
            <person name="Busse H.-J."/>
        </authorList>
    </citation>
    <scope>NUCLEOTIDE SEQUENCE [LARGE SCALE GENOMIC DNA]</scope>
    <source>
        <strain evidence="1 2">W8</strain>
    </source>
</reference>
<dbReference type="AlphaFoldDB" id="A0A3G6J1T0"/>
<name>A0A3G6J1T0_9CORY</name>
<dbReference type="KEGG" id="cgk:CGERO_03075"/>
<evidence type="ECO:0000313" key="1">
    <source>
        <dbReference type="EMBL" id="AZA10938.1"/>
    </source>
</evidence>
<keyword evidence="2" id="KW-1185">Reference proteome</keyword>
<dbReference type="EMBL" id="CP033897">
    <property type="protein sequence ID" value="AZA10938.1"/>
    <property type="molecule type" value="Genomic_DNA"/>
</dbReference>
<gene>
    <name evidence="1" type="ORF">CGERO_03075</name>
</gene>
<dbReference type="Proteomes" id="UP000271587">
    <property type="component" value="Chromosome"/>
</dbReference>
<proteinExistence type="predicted"/>
<sequence length="54" mass="5808">MNGLRHRDGVEKLASKAGVLGCLHGVGDLGPRRGVLDLRAVEVRDVDVFRPATK</sequence>
<accession>A0A3G6J1T0</accession>